<dbReference type="Pfam" id="PF23559">
    <property type="entry name" value="WHD_DRP"/>
    <property type="match status" value="1"/>
</dbReference>
<keyword evidence="5" id="KW-0067">ATP-binding</keyword>
<reference evidence="11" key="3">
    <citation type="submission" date="2015-04" db="UniProtKB">
        <authorList>
            <consortium name="EnsemblPlants"/>
        </authorList>
    </citation>
    <scope>IDENTIFICATION</scope>
    <source>
        <strain evidence="11">cv. Jemalong A17</strain>
    </source>
</reference>
<accession>G7JZJ5</accession>
<evidence type="ECO:0000259" key="9">
    <source>
        <dbReference type="Pfam" id="PF25019"/>
    </source>
</evidence>
<evidence type="ECO:0000256" key="5">
    <source>
        <dbReference type="ARBA" id="ARBA00022840"/>
    </source>
</evidence>
<dbReference type="eggNOG" id="KOG4658">
    <property type="taxonomic scope" value="Eukaryota"/>
</dbReference>
<dbReference type="InterPro" id="IPR038005">
    <property type="entry name" value="RX-like_CC"/>
</dbReference>
<evidence type="ECO:0000256" key="4">
    <source>
        <dbReference type="ARBA" id="ARBA00022821"/>
    </source>
</evidence>
<dbReference type="SUPFAM" id="SSF52540">
    <property type="entry name" value="P-loop containing nucleoside triphosphate hydrolases"/>
    <property type="match status" value="1"/>
</dbReference>
<gene>
    <name evidence="10" type="ordered locus">MTR_5g071310</name>
</gene>
<dbReference type="PANTHER" id="PTHR36766:SF42">
    <property type="entry name" value="NB-ARC DOMAIN DISEASE RESISTANCE PROTEIN"/>
    <property type="match status" value="1"/>
</dbReference>
<dbReference type="InterPro" id="IPR027417">
    <property type="entry name" value="P-loop_NTPase"/>
</dbReference>
<proteinExistence type="predicted"/>
<keyword evidence="2" id="KW-0677">Repeat</keyword>
<dbReference type="GO" id="GO:0043531">
    <property type="term" value="F:ADP binding"/>
    <property type="evidence" value="ECO:0007669"/>
    <property type="project" value="InterPro"/>
</dbReference>
<dbReference type="CDD" id="cd14798">
    <property type="entry name" value="RX-CC_like"/>
    <property type="match status" value="1"/>
</dbReference>
<dbReference type="InterPro" id="IPR032675">
    <property type="entry name" value="LRR_dom_sf"/>
</dbReference>
<dbReference type="Gene3D" id="1.20.5.4130">
    <property type="match status" value="1"/>
</dbReference>
<dbReference type="PANTHER" id="PTHR36766">
    <property type="entry name" value="PLANT BROAD-SPECTRUM MILDEW RESISTANCE PROTEIN RPW8"/>
    <property type="match status" value="1"/>
</dbReference>
<keyword evidence="4" id="KW-0611">Plant defense</keyword>
<feature type="domain" description="NB-ARC" evidence="6">
    <location>
        <begin position="154"/>
        <end position="333"/>
    </location>
</feature>
<dbReference type="Proteomes" id="UP000002051">
    <property type="component" value="Chromosome 5"/>
</dbReference>
<sequence>MADALIGVVFDNLKSLLQNEFATISGIKSKAQKLSDTLDMIKAVLEDAEKKQVTDCSIKVWLQQLKDVVYVLDDILDECSIKSSRLRGLTSLKFRHEIGNRLEEINGRLDDIADRRKKFFLQEGTGTVRESPNDVAEWRQTSAIITEPKVFGREDDKKKIIQFLLTQAKDSDFLSIYPVFGLGGLGKTTLLQSVYNDVTVSSNFNTKVWVCVSENFSVNRILCSIIQFITEKKYDGFDLNVTQKKVQELLQGKIYLLVLDDVWNQNEQLESGLTREKWNTLKSVLSCGSKGSSILVSTRDEVVATITKTRETHRLSGLSEDECWLLFKQYAFGHYREESTKLVKIGKEIVKKCNGLPLAAKALGGLMSSRNEEEEWLEIKDSELWALPQEILPALRLSYFYLTPTLKQCFSFCRKLEVEDVGNMVWKELYQKSFFQDSKMDEYSGDISFKMHDLVHDLAQSVMGPECMYLENKNMTSLSKSTHHIGFDYKDLLSFDKNAFKKVESLRTLFQLSYYAKKKHDNFPTYLSLRVLCTSFIRMPSLGSLIHLRYLELRSLDIKNLPDSIYNLKKLEILKIKHCRKLSCLPKHLACLQNLRHIVIKECRSLSLMFPNIGKLTCLRTLSVYIVSLEKGNSLTELRDLNLGGKLSIQHLNNVGSLSEAEAANLMGKKDLHELCLSWISQHESIISAEQVLEVLQPHSNLKCLKISFYEGLSLPSWIILLSNLISLELRNCNKIVRLPLLGKLPYLKKLELFEMDNLKYLDDDESEDGMEVRVFPSLEVLQLSCLPNIEGLLKVERGEMFPCLSSLDIWKCPKLGLPCLPSLKDLFVWECNNELLRSISTFRGLTQLKLIHGFGITSFPEGMFKNLTSLQSLSVNSFPQLESLPETNWEGLQSLRFLKIHRCEGLRCLPEGIRHLTSLEVLNIYKCPTLEERCKEGTGEDWDKIGWGRQINGLTGTNVPNDEENIFWSGGGDNESSRGIEDCDFDYQGVGRSSMPISESDHQGSMIVCKIAATVLDRVLSLALLNAMSGGFQCFPEPDMLWKIWRRSTKKVFTISEVPHELIELLQNTTQLCIYLKLHSAILVKVHLTPYLKIFSFSWMIQMFDHVKVNLGDDGLSCMRCLWKSWHFKFNQPKHQYSELAIFLSIFLEVLETTPHFSRGSEYSSFSNIKGAMQEGDMGGSGQDISYSGITQLIWCFCFWLATFPPELSLCRICLSCLLTLVSLLCDFIFWLS</sequence>
<keyword evidence="12" id="KW-1185">Reference proteome</keyword>
<dbReference type="InterPro" id="IPR056789">
    <property type="entry name" value="LRR_R13L1-DRL21"/>
</dbReference>
<dbReference type="GO" id="GO:0006952">
    <property type="term" value="P:defense response"/>
    <property type="evidence" value="ECO:0007669"/>
    <property type="project" value="UniProtKB-KW"/>
</dbReference>
<feature type="domain" description="R13L1/DRL21-like LRR repeat region" evidence="9">
    <location>
        <begin position="635"/>
        <end position="756"/>
    </location>
</feature>
<keyword evidence="1" id="KW-0433">Leucine-rich repeat</keyword>
<dbReference type="AlphaFoldDB" id="G7JZJ5"/>
<evidence type="ECO:0000313" key="11">
    <source>
        <dbReference type="EnsemblPlants" id="AES98664"/>
    </source>
</evidence>
<dbReference type="EMBL" id="CM001221">
    <property type="protein sequence ID" value="AES98664.2"/>
    <property type="molecule type" value="Genomic_DNA"/>
</dbReference>
<dbReference type="Pfam" id="PF18052">
    <property type="entry name" value="Rx_N"/>
    <property type="match status" value="1"/>
</dbReference>
<feature type="domain" description="Disease resistance protein winged helix" evidence="8">
    <location>
        <begin position="415"/>
        <end position="459"/>
    </location>
</feature>
<name>G7JZJ5_MEDTR</name>
<protein>
    <submittedName>
        <fullName evidence="10">Disease resistance protein RGA4</fullName>
    </submittedName>
</protein>
<dbReference type="Gene3D" id="3.40.50.300">
    <property type="entry name" value="P-loop containing nucleotide triphosphate hydrolases"/>
    <property type="match status" value="1"/>
</dbReference>
<evidence type="ECO:0000259" key="8">
    <source>
        <dbReference type="Pfam" id="PF23559"/>
    </source>
</evidence>
<dbReference type="Pfam" id="PF00931">
    <property type="entry name" value="NB-ARC"/>
    <property type="match status" value="1"/>
</dbReference>
<dbReference type="EnsemblPlants" id="AES98664">
    <property type="protein sequence ID" value="AES98664"/>
    <property type="gene ID" value="MTR_5g071310"/>
</dbReference>
<evidence type="ECO:0000259" key="6">
    <source>
        <dbReference type="Pfam" id="PF00931"/>
    </source>
</evidence>
<keyword evidence="3" id="KW-0547">Nucleotide-binding</keyword>
<organism evidence="10 12">
    <name type="scientific">Medicago truncatula</name>
    <name type="common">Barrel medic</name>
    <name type="synonym">Medicago tribuloides</name>
    <dbReference type="NCBI Taxonomy" id="3880"/>
    <lineage>
        <taxon>Eukaryota</taxon>
        <taxon>Viridiplantae</taxon>
        <taxon>Streptophyta</taxon>
        <taxon>Embryophyta</taxon>
        <taxon>Tracheophyta</taxon>
        <taxon>Spermatophyta</taxon>
        <taxon>Magnoliopsida</taxon>
        <taxon>eudicotyledons</taxon>
        <taxon>Gunneridae</taxon>
        <taxon>Pentapetalae</taxon>
        <taxon>rosids</taxon>
        <taxon>fabids</taxon>
        <taxon>Fabales</taxon>
        <taxon>Fabaceae</taxon>
        <taxon>Papilionoideae</taxon>
        <taxon>50 kb inversion clade</taxon>
        <taxon>NPAAA clade</taxon>
        <taxon>Hologalegina</taxon>
        <taxon>IRL clade</taxon>
        <taxon>Trifolieae</taxon>
        <taxon>Medicago</taxon>
    </lineage>
</organism>
<reference evidence="10 12" key="2">
    <citation type="journal article" date="2014" name="BMC Genomics">
        <title>An improved genome release (version Mt4.0) for the model legume Medicago truncatula.</title>
        <authorList>
            <person name="Tang H."/>
            <person name="Krishnakumar V."/>
            <person name="Bidwell S."/>
            <person name="Rosen B."/>
            <person name="Chan A."/>
            <person name="Zhou S."/>
            <person name="Gentzbittel L."/>
            <person name="Childs K.L."/>
            <person name="Yandell M."/>
            <person name="Gundlach H."/>
            <person name="Mayer K.F."/>
            <person name="Schwartz D.C."/>
            <person name="Town C.D."/>
        </authorList>
    </citation>
    <scope>GENOME REANNOTATION</scope>
    <source>
        <strain evidence="11 12">cv. Jemalong A17</strain>
    </source>
</reference>
<dbReference type="PRINTS" id="PR00364">
    <property type="entry name" value="DISEASERSIST"/>
</dbReference>
<evidence type="ECO:0000256" key="3">
    <source>
        <dbReference type="ARBA" id="ARBA00022741"/>
    </source>
</evidence>
<accession>A0A0C3XNS7</accession>
<dbReference type="PaxDb" id="3880-AES98664"/>
<reference evidence="10 12" key="1">
    <citation type="journal article" date="2011" name="Nature">
        <title>The Medicago genome provides insight into the evolution of rhizobial symbioses.</title>
        <authorList>
            <person name="Young N.D."/>
            <person name="Debelle F."/>
            <person name="Oldroyd G.E."/>
            <person name="Geurts R."/>
            <person name="Cannon S.B."/>
            <person name="Udvardi M.K."/>
            <person name="Benedito V.A."/>
            <person name="Mayer K.F."/>
            <person name="Gouzy J."/>
            <person name="Schoof H."/>
            <person name="Van de Peer Y."/>
            <person name="Proost S."/>
            <person name="Cook D.R."/>
            <person name="Meyers B.C."/>
            <person name="Spannagl M."/>
            <person name="Cheung F."/>
            <person name="De Mita S."/>
            <person name="Krishnakumar V."/>
            <person name="Gundlach H."/>
            <person name="Zhou S."/>
            <person name="Mudge J."/>
            <person name="Bharti A.K."/>
            <person name="Murray J.D."/>
            <person name="Naoumkina M.A."/>
            <person name="Rosen B."/>
            <person name="Silverstein K.A."/>
            <person name="Tang H."/>
            <person name="Rombauts S."/>
            <person name="Zhao P.X."/>
            <person name="Zhou P."/>
            <person name="Barbe V."/>
            <person name="Bardou P."/>
            <person name="Bechner M."/>
            <person name="Bellec A."/>
            <person name="Berger A."/>
            <person name="Berges H."/>
            <person name="Bidwell S."/>
            <person name="Bisseling T."/>
            <person name="Choisne N."/>
            <person name="Couloux A."/>
            <person name="Denny R."/>
            <person name="Deshpande S."/>
            <person name="Dai X."/>
            <person name="Doyle J.J."/>
            <person name="Dudez A.M."/>
            <person name="Farmer A.D."/>
            <person name="Fouteau S."/>
            <person name="Franken C."/>
            <person name="Gibelin C."/>
            <person name="Gish J."/>
            <person name="Goldstein S."/>
            <person name="Gonzalez A.J."/>
            <person name="Green P.J."/>
            <person name="Hallab A."/>
            <person name="Hartog M."/>
            <person name="Hua A."/>
            <person name="Humphray S.J."/>
            <person name="Jeong D.H."/>
            <person name="Jing Y."/>
            <person name="Jocker A."/>
            <person name="Kenton S.M."/>
            <person name="Kim D.J."/>
            <person name="Klee K."/>
            <person name="Lai H."/>
            <person name="Lang C."/>
            <person name="Lin S."/>
            <person name="Macmil S.L."/>
            <person name="Magdelenat G."/>
            <person name="Matthews L."/>
            <person name="McCorrison J."/>
            <person name="Monaghan E.L."/>
            <person name="Mun J.H."/>
            <person name="Najar F.Z."/>
            <person name="Nicholson C."/>
            <person name="Noirot C."/>
            <person name="O'Bleness M."/>
            <person name="Paule C.R."/>
            <person name="Poulain J."/>
            <person name="Prion F."/>
            <person name="Qin B."/>
            <person name="Qu C."/>
            <person name="Retzel E.F."/>
            <person name="Riddle C."/>
            <person name="Sallet E."/>
            <person name="Samain S."/>
            <person name="Samson N."/>
            <person name="Sanders I."/>
            <person name="Saurat O."/>
            <person name="Scarpelli C."/>
            <person name="Schiex T."/>
            <person name="Segurens B."/>
            <person name="Severin A.J."/>
            <person name="Sherrier D.J."/>
            <person name="Shi R."/>
            <person name="Sims S."/>
            <person name="Singer S.R."/>
            <person name="Sinharoy S."/>
            <person name="Sterck L."/>
            <person name="Viollet A."/>
            <person name="Wang B.B."/>
            <person name="Wang K."/>
            <person name="Wang M."/>
            <person name="Wang X."/>
            <person name="Warfsmann J."/>
            <person name="Weissenbach J."/>
            <person name="White D.D."/>
            <person name="White J.D."/>
            <person name="Wiley G.B."/>
            <person name="Wincker P."/>
            <person name="Xing Y."/>
            <person name="Yang L."/>
            <person name="Yao Z."/>
            <person name="Ying F."/>
            <person name="Zhai J."/>
            <person name="Zhou L."/>
            <person name="Zuber A."/>
            <person name="Denarie J."/>
            <person name="Dixon R.A."/>
            <person name="May G.D."/>
            <person name="Schwartz D.C."/>
            <person name="Rogers J."/>
            <person name="Quetier F."/>
            <person name="Town C.D."/>
            <person name="Roe B.A."/>
        </authorList>
    </citation>
    <scope>NUCLEOTIDE SEQUENCE [LARGE SCALE GENOMIC DNA]</scope>
    <source>
        <strain evidence="10">A17</strain>
        <strain evidence="11 12">cv. Jemalong A17</strain>
    </source>
</reference>
<dbReference type="SUPFAM" id="SSF52058">
    <property type="entry name" value="L domain-like"/>
    <property type="match status" value="2"/>
</dbReference>
<evidence type="ECO:0000259" key="7">
    <source>
        <dbReference type="Pfam" id="PF18052"/>
    </source>
</evidence>
<dbReference type="HOGENOM" id="CLU_000837_8_8_1"/>
<dbReference type="InterPro" id="IPR002182">
    <property type="entry name" value="NB-ARC"/>
</dbReference>
<dbReference type="STRING" id="3880.G7JZJ5"/>
<dbReference type="GO" id="GO:0005524">
    <property type="term" value="F:ATP binding"/>
    <property type="evidence" value="ECO:0007669"/>
    <property type="project" value="UniProtKB-KW"/>
</dbReference>
<dbReference type="InterPro" id="IPR041118">
    <property type="entry name" value="Rx_N"/>
</dbReference>
<dbReference type="Pfam" id="PF25019">
    <property type="entry name" value="LRR_R13L1-DRL21"/>
    <property type="match status" value="1"/>
</dbReference>
<evidence type="ECO:0000256" key="2">
    <source>
        <dbReference type="ARBA" id="ARBA00022737"/>
    </source>
</evidence>
<dbReference type="Gene3D" id="3.80.10.10">
    <property type="entry name" value="Ribonuclease Inhibitor"/>
    <property type="match status" value="2"/>
</dbReference>
<evidence type="ECO:0000313" key="10">
    <source>
        <dbReference type="EMBL" id="AES98664.2"/>
    </source>
</evidence>
<dbReference type="InterPro" id="IPR058922">
    <property type="entry name" value="WHD_DRP"/>
</dbReference>
<dbReference type="InterPro" id="IPR042197">
    <property type="entry name" value="Apaf_helical"/>
</dbReference>
<feature type="domain" description="Disease resistance N-terminal" evidence="7">
    <location>
        <begin position="6"/>
        <end position="88"/>
    </location>
</feature>
<dbReference type="Gene3D" id="1.10.8.430">
    <property type="entry name" value="Helical domain of apoptotic protease-activating factors"/>
    <property type="match status" value="1"/>
</dbReference>
<evidence type="ECO:0000313" key="12">
    <source>
        <dbReference type="Proteomes" id="UP000002051"/>
    </source>
</evidence>
<evidence type="ECO:0000256" key="1">
    <source>
        <dbReference type="ARBA" id="ARBA00022614"/>
    </source>
</evidence>
<dbReference type="eggNOG" id="KOG4178">
    <property type="taxonomic scope" value="Eukaryota"/>
</dbReference>
<dbReference type="GO" id="GO:0051707">
    <property type="term" value="P:response to other organism"/>
    <property type="evidence" value="ECO:0007669"/>
    <property type="project" value="UniProtKB-ARBA"/>
</dbReference>